<gene>
    <name evidence="1" type="ORF">ARMOST_13937</name>
</gene>
<accession>A0A284RP61</accession>
<evidence type="ECO:0000313" key="2">
    <source>
        <dbReference type="Proteomes" id="UP000219338"/>
    </source>
</evidence>
<dbReference type="AlphaFoldDB" id="A0A284RP61"/>
<organism evidence="1 2">
    <name type="scientific">Armillaria ostoyae</name>
    <name type="common">Armillaria root rot fungus</name>
    <dbReference type="NCBI Taxonomy" id="47428"/>
    <lineage>
        <taxon>Eukaryota</taxon>
        <taxon>Fungi</taxon>
        <taxon>Dikarya</taxon>
        <taxon>Basidiomycota</taxon>
        <taxon>Agaricomycotina</taxon>
        <taxon>Agaricomycetes</taxon>
        <taxon>Agaricomycetidae</taxon>
        <taxon>Agaricales</taxon>
        <taxon>Marasmiineae</taxon>
        <taxon>Physalacriaceae</taxon>
        <taxon>Armillaria</taxon>
    </lineage>
</organism>
<protein>
    <submittedName>
        <fullName evidence="1">Uncharacterized protein</fullName>
    </submittedName>
</protein>
<dbReference type="EMBL" id="FUEG01000012">
    <property type="protein sequence ID" value="SJL10550.1"/>
    <property type="molecule type" value="Genomic_DNA"/>
</dbReference>
<keyword evidence="2" id="KW-1185">Reference proteome</keyword>
<reference evidence="2" key="1">
    <citation type="journal article" date="2017" name="Nat. Ecol. Evol.">
        <title>Genome expansion and lineage-specific genetic innovations in the forest pathogenic fungi Armillaria.</title>
        <authorList>
            <person name="Sipos G."/>
            <person name="Prasanna A.N."/>
            <person name="Walter M.C."/>
            <person name="O'Connor E."/>
            <person name="Balint B."/>
            <person name="Krizsan K."/>
            <person name="Kiss B."/>
            <person name="Hess J."/>
            <person name="Varga T."/>
            <person name="Slot J."/>
            <person name="Riley R."/>
            <person name="Boka B."/>
            <person name="Rigling D."/>
            <person name="Barry K."/>
            <person name="Lee J."/>
            <person name="Mihaltcheva S."/>
            <person name="LaButti K."/>
            <person name="Lipzen A."/>
            <person name="Waldron R."/>
            <person name="Moloney N.M."/>
            <person name="Sperisen C."/>
            <person name="Kredics L."/>
            <person name="Vagvoelgyi C."/>
            <person name="Patrignani A."/>
            <person name="Fitzpatrick D."/>
            <person name="Nagy I."/>
            <person name="Doyle S."/>
            <person name="Anderson J.B."/>
            <person name="Grigoriev I.V."/>
            <person name="Gueldener U."/>
            <person name="Muensterkoetter M."/>
            <person name="Nagy L.G."/>
        </authorList>
    </citation>
    <scope>NUCLEOTIDE SEQUENCE [LARGE SCALE GENOMIC DNA]</scope>
    <source>
        <strain evidence="2">C18/9</strain>
    </source>
</reference>
<name>A0A284RP61_ARMOS</name>
<dbReference type="Proteomes" id="UP000219338">
    <property type="component" value="Unassembled WGS sequence"/>
</dbReference>
<sequence>MYHVFGEISGHRRGNFLHDLYAFYDECSCTHASCYKLMDTELVLRHWSKNYHTDLPKLDFCKQGSAAVAATETLVEGRKDA</sequence>
<proteinExistence type="predicted"/>
<evidence type="ECO:0000313" key="1">
    <source>
        <dbReference type="EMBL" id="SJL10550.1"/>
    </source>
</evidence>